<name>A0ACA9SCN1_9GLOM</name>
<comment type="caution">
    <text evidence="1">The sequence shown here is derived from an EMBL/GenBank/DDBJ whole genome shotgun (WGS) entry which is preliminary data.</text>
</comment>
<gene>
    <name evidence="1" type="ORF">RPERSI_LOCUS28985</name>
</gene>
<dbReference type="Proteomes" id="UP000789920">
    <property type="component" value="Unassembled WGS sequence"/>
</dbReference>
<feature type="non-terminal residue" evidence="1">
    <location>
        <position position="1"/>
    </location>
</feature>
<keyword evidence="2" id="KW-1185">Reference proteome</keyword>
<proteinExistence type="predicted"/>
<reference evidence="1" key="1">
    <citation type="submission" date="2021-06" db="EMBL/GenBank/DDBJ databases">
        <authorList>
            <person name="Kallberg Y."/>
            <person name="Tangrot J."/>
            <person name="Rosling A."/>
        </authorList>
    </citation>
    <scope>NUCLEOTIDE SEQUENCE</scope>
    <source>
        <strain evidence="1">MA461A</strain>
    </source>
</reference>
<accession>A0ACA9SCN1</accession>
<dbReference type="EMBL" id="CAJVQC010107613">
    <property type="protein sequence ID" value="CAG8833867.1"/>
    <property type="molecule type" value="Genomic_DNA"/>
</dbReference>
<protein>
    <submittedName>
        <fullName evidence="1">35567_t:CDS:1</fullName>
    </submittedName>
</protein>
<organism evidence="1 2">
    <name type="scientific">Racocetra persica</name>
    <dbReference type="NCBI Taxonomy" id="160502"/>
    <lineage>
        <taxon>Eukaryota</taxon>
        <taxon>Fungi</taxon>
        <taxon>Fungi incertae sedis</taxon>
        <taxon>Mucoromycota</taxon>
        <taxon>Glomeromycotina</taxon>
        <taxon>Glomeromycetes</taxon>
        <taxon>Diversisporales</taxon>
        <taxon>Gigasporaceae</taxon>
        <taxon>Racocetra</taxon>
    </lineage>
</organism>
<evidence type="ECO:0000313" key="2">
    <source>
        <dbReference type="Proteomes" id="UP000789920"/>
    </source>
</evidence>
<sequence length="175" mass="20869">FDLSTWPRLTKFMQDFKIQYPREVWLQNIREILDTTNKNIKTNLRIFEPDRNDYMDYMMDRFLVIWQAGENDEFITTSNGFGIYDGVNGLLPFSKGHYAYRYYYVISPKLVLVLCTTLLREELRKYVKMNFFKDVPHPGIPKCVKINDEYNHNNNRDPPTFIDAFLSSIGLKIEK</sequence>
<evidence type="ECO:0000313" key="1">
    <source>
        <dbReference type="EMBL" id="CAG8833867.1"/>
    </source>
</evidence>